<dbReference type="AlphaFoldDB" id="A0A427Y6G7"/>
<sequence>MAADTLAASYDTNVGNRGAFNLNGGRIFDPLLVGYQEMQRVWAETLDPTKAGASGTGSSSSSSSAVTRSENVVDGEAEAAPDGTDGDASASASASASVRVRVPDSGSNPNSHSHSNLGWWPGRWPLGMSSVGKRAKTSESRAANADGEQPLAAAAAESPALPLTAPTRASDTRLPAGYVDLRVGGVGLVFDLGWRRTDAALRWEVEDVRYAAEQKRWRGAVREQRRRGGKSVDVGVGVGDAAGGVAEAAVGSEGKKSGWAGASFMGSW</sequence>
<feature type="compositionally biased region" description="Low complexity" evidence="1">
    <location>
        <begin position="51"/>
        <end position="65"/>
    </location>
</feature>
<protein>
    <submittedName>
        <fullName evidence="2">Uncharacterized protein</fullName>
    </submittedName>
</protein>
<feature type="compositionally biased region" description="Low complexity" evidence="1">
    <location>
        <begin position="88"/>
        <end position="97"/>
    </location>
</feature>
<dbReference type="OrthoDB" id="2596648at2759"/>
<feature type="compositionally biased region" description="Low complexity" evidence="1">
    <location>
        <begin position="150"/>
        <end position="166"/>
    </location>
</feature>
<dbReference type="EMBL" id="RSCE01000002">
    <property type="protein sequence ID" value="RSH86693.1"/>
    <property type="molecule type" value="Genomic_DNA"/>
</dbReference>
<evidence type="ECO:0000313" key="2">
    <source>
        <dbReference type="EMBL" id="RSH86693.1"/>
    </source>
</evidence>
<gene>
    <name evidence="2" type="ORF">EHS24_004964</name>
</gene>
<evidence type="ECO:0000313" key="3">
    <source>
        <dbReference type="Proteomes" id="UP000279236"/>
    </source>
</evidence>
<feature type="region of interest" description="Disordered" evidence="1">
    <location>
        <begin position="48"/>
        <end position="169"/>
    </location>
</feature>
<organism evidence="2 3">
    <name type="scientific">Apiotrichum porosum</name>
    <dbReference type="NCBI Taxonomy" id="105984"/>
    <lineage>
        <taxon>Eukaryota</taxon>
        <taxon>Fungi</taxon>
        <taxon>Dikarya</taxon>
        <taxon>Basidiomycota</taxon>
        <taxon>Agaricomycotina</taxon>
        <taxon>Tremellomycetes</taxon>
        <taxon>Trichosporonales</taxon>
        <taxon>Trichosporonaceae</taxon>
        <taxon>Apiotrichum</taxon>
    </lineage>
</organism>
<feature type="compositionally biased region" description="Low complexity" evidence="1">
    <location>
        <begin position="105"/>
        <end position="116"/>
    </location>
</feature>
<evidence type="ECO:0000256" key="1">
    <source>
        <dbReference type="SAM" id="MobiDB-lite"/>
    </source>
</evidence>
<dbReference type="GeneID" id="39589507"/>
<dbReference type="Proteomes" id="UP000279236">
    <property type="component" value="Unassembled WGS sequence"/>
</dbReference>
<comment type="caution">
    <text evidence="2">The sequence shown here is derived from an EMBL/GenBank/DDBJ whole genome shotgun (WGS) entry which is preliminary data.</text>
</comment>
<accession>A0A427Y6G7</accession>
<dbReference type="RefSeq" id="XP_028479478.1">
    <property type="nucleotide sequence ID" value="XM_028620506.1"/>
</dbReference>
<name>A0A427Y6G7_9TREE</name>
<reference evidence="2 3" key="1">
    <citation type="submission" date="2018-11" db="EMBL/GenBank/DDBJ databases">
        <title>Genome sequence of Apiotrichum porosum DSM 27194.</title>
        <authorList>
            <person name="Aliyu H."/>
            <person name="Gorte O."/>
            <person name="Ochsenreither K."/>
        </authorList>
    </citation>
    <scope>NUCLEOTIDE SEQUENCE [LARGE SCALE GENOMIC DNA]</scope>
    <source>
        <strain evidence="2 3">DSM 27194</strain>
    </source>
</reference>
<keyword evidence="3" id="KW-1185">Reference proteome</keyword>
<proteinExistence type="predicted"/>